<dbReference type="InterPro" id="IPR043128">
    <property type="entry name" value="Rev_trsase/Diguanyl_cyclase"/>
</dbReference>
<sequence length="454" mass="52669">MLHWLNASLNRKIGSLFVVLLSFLFIVIIFSIYKLRLIDYEMKEVAEVDIPLNEVMEQAEMLQLKQHVFMEQFRRLGGFDQHSLDPKAQFSDRRAELVQLLNRATNVISENIDRHRVRFELIEHEELLDEINRFHQISDLFEKRLAVVLNESSLSEDKWREIETIAAQLDGSMNSILHQIESLSLEAARYTEKHEREFMFINGLLGVGAFVIGLLLTVYIIQIIRLRIMRIHYQVETIHQSLEKGSPIELNPSNAAGVKPQDELGELEQDLQKMVRRLSDEMVGRMEVERQLMMLATRDKLTGAYNRHKWDEQIKESLDLAQRGVEFSLIMLDIDHFKKINDEYGHQLGDKVLEYFVTSLNTCLRKSDLLFRMGGEEFAVLLPQQSLEKAEQVGERIRTHIETMEETHIPSFTVSLGISAYRAADDENSILARADKALYKSKLNGRNTVTLEIE</sequence>
<comment type="catalytic activity">
    <reaction evidence="3">
        <text>2 GTP = 3',3'-c-di-GMP + 2 diphosphate</text>
        <dbReference type="Rhea" id="RHEA:24898"/>
        <dbReference type="ChEBI" id="CHEBI:33019"/>
        <dbReference type="ChEBI" id="CHEBI:37565"/>
        <dbReference type="ChEBI" id="CHEBI:58805"/>
        <dbReference type="EC" id="2.7.7.65"/>
    </reaction>
</comment>
<dbReference type="GO" id="GO:0043709">
    <property type="term" value="P:cell adhesion involved in single-species biofilm formation"/>
    <property type="evidence" value="ECO:0007669"/>
    <property type="project" value="TreeGrafter"/>
</dbReference>
<evidence type="ECO:0000256" key="4">
    <source>
        <dbReference type="SAM" id="Phobius"/>
    </source>
</evidence>
<comment type="cofactor">
    <cofactor evidence="1">
        <name>Mg(2+)</name>
        <dbReference type="ChEBI" id="CHEBI:18420"/>
    </cofactor>
</comment>
<dbReference type="AlphaFoldDB" id="F2JUV1"/>
<dbReference type="PROSITE" id="PS50887">
    <property type="entry name" value="GGDEF"/>
    <property type="match status" value="1"/>
</dbReference>
<proteinExistence type="predicted"/>
<dbReference type="PANTHER" id="PTHR45138">
    <property type="entry name" value="REGULATORY COMPONENTS OF SENSORY TRANSDUCTION SYSTEM"/>
    <property type="match status" value="1"/>
</dbReference>
<evidence type="ECO:0000313" key="7">
    <source>
        <dbReference type="Proteomes" id="UP000001062"/>
    </source>
</evidence>
<dbReference type="GO" id="GO:1902201">
    <property type="term" value="P:negative regulation of bacterial-type flagellum-dependent cell motility"/>
    <property type="evidence" value="ECO:0007669"/>
    <property type="project" value="TreeGrafter"/>
</dbReference>
<dbReference type="GO" id="GO:0005886">
    <property type="term" value="C:plasma membrane"/>
    <property type="evidence" value="ECO:0007669"/>
    <property type="project" value="TreeGrafter"/>
</dbReference>
<evidence type="ECO:0000256" key="3">
    <source>
        <dbReference type="ARBA" id="ARBA00034247"/>
    </source>
</evidence>
<dbReference type="GO" id="GO:0052621">
    <property type="term" value="F:diguanylate cyclase activity"/>
    <property type="evidence" value="ECO:0007669"/>
    <property type="project" value="UniProtKB-EC"/>
</dbReference>
<evidence type="ECO:0000313" key="6">
    <source>
        <dbReference type="EMBL" id="ADZ90516.1"/>
    </source>
</evidence>
<dbReference type="OrthoDB" id="9812260at2"/>
<dbReference type="InterPro" id="IPR029787">
    <property type="entry name" value="Nucleotide_cyclase"/>
</dbReference>
<dbReference type="SUPFAM" id="SSF55073">
    <property type="entry name" value="Nucleotide cyclase"/>
    <property type="match status" value="1"/>
</dbReference>
<protein>
    <recommendedName>
        <fullName evidence="2">diguanylate cyclase</fullName>
        <ecNumber evidence="2">2.7.7.65</ecNumber>
    </recommendedName>
</protein>
<dbReference type="Pfam" id="PF00990">
    <property type="entry name" value="GGDEF"/>
    <property type="match status" value="1"/>
</dbReference>
<reference evidence="6 7" key="1">
    <citation type="journal article" date="2012" name="Stand. Genomic Sci.">
        <title>Complete genome sequence of the melanogenic marine bacterium Marinomonas mediterranea type strain (MMB-1(T)).</title>
        <authorList>
            <person name="Lucas-Elio P."/>
            <person name="Goodwin L."/>
            <person name="Woyke T."/>
            <person name="Pitluck S."/>
            <person name="Nolan M."/>
            <person name="Kyrpides N.C."/>
            <person name="Detter J.C."/>
            <person name="Copeland A."/>
            <person name="Teshima H."/>
            <person name="Bruce D."/>
            <person name="Detter C."/>
            <person name="Tapia R."/>
            <person name="Han S."/>
            <person name="Land M.L."/>
            <person name="Ivanova N."/>
            <person name="Mikhailova N."/>
            <person name="Johnston A.W."/>
            <person name="Sanchez-Amat A."/>
        </authorList>
    </citation>
    <scope>NUCLEOTIDE SEQUENCE [LARGE SCALE GENOMIC DNA]</scope>
    <source>
        <strain evidence="7">ATCC 700492 / JCM 21426 / NBRC 103028 / MMB-1</strain>
    </source>
</reference>
<name>F2JUV1_MARM1</name>
<dbReference type="EMBL" id="CP002583">
    <property type="protein sequence ID" value="ADZ90516.1"/>
    <property type="molecule type" value="Genomic_DNA"/>
</dbReference>
<dbReference type="eggNOG" id="COG3706">
    <property type="taxonomic scope" value="Bacteria"/>
</dbReference>
<dbReference type="HOGENOM" id="CLU_591615_0_0_6"/>
<dbReference type="PANTHER" id="PTHR45138:SF9">
    <property type="entry name" value="DIGUANYLATE CYCLASE DGCM-RELATED"/>
    <property type="match status" value="1"/>
</dbReference>
<evidence type="ECO:0000256" key="1">
    <source>
        <dbReference type="ARBA" id="ARBA00001946"/>
    </source>
</evidence>
<keyword evidence="7" id="KW-1185">Reference proteome</keyword>
<dbReference type="CDD" id="cd01949">
    <property type="entry name" value="GGDEF"/>
    <property type="match status" value="1"/>
</dbReference>
<dbReference type="PATRIC" id="fig|717774.3.peg.1291"/>
<feature type="transmembrane region" description="Helical" evidence="4">
    <location>
        <begin position="199"/>
        <end position="221"/>
    </location>
</feature>
<evidence type="ECO:0000259" key="5">
    <source>
        <dbReference type="PROSITE" id="PS50887"/>
    </source>
</evidence>
<dbReference type="NCBIfam" id="TIGR00254">
    <property type="entry name" value="GGDEF"/>
    <property type="match status" value="1"/>
</dbReference>
<feature type="transmembrane region" description="Helical" evidence="4">
    <location>
        <begin position="13"/>
        <end position="33"/>
    </location>
</feature>
<dbReference type="Gene3D" id="3.30.70.270">
    <property type="match status" value="1"/>
</dbReference>
<gene>
    <name evidence="6" type="ordered locus">Marme_1243</name>
</gene>
<dbReference type="Proteomes" id="UP000001062">
    <property type="component" value="Chromosome"/>
</dbReference>
<organism evidence="6 7">
    <name type="scientific">Marinomonas mediterranea (strain ATCC 700492 / JCM 21426 / NBRC 103028 / MMB-1)</name>
    <dbReference type="NCBI Taxonomy" id="717774"/>
    <lineage>
        <taxon>Bacteria</taxon>
        <taxon>Pseudomonadati</taxon>
        <taxon>Pseudomonadota</taxon>
        <taxon>Gammaproteobacteria</taxon>
        <taxon>Oceanospirillales</taxon>
        <taxon>Oceanospirillaceae</taxon>
        <taxon>Marinomonas</taxon>
    </lineage>
</organism>
<keyword evidence="4" id="KW-0812">Transmembrane</keyword>
<dbReference type="EC" id="2.7.7.65" evidence="2"/>
<dbReference type="STRING" id="717774.Marme_1243"/>
<dbReference type="SMART" id="SM00267">
    <property type="entry name" value="GGDEF"/>
    <property type="match status" value="1"/>
</dbReference>
<accession>F2JUV1</accession>
<dbReference type="InterPro" id="IPR000160">
    <property type="entry name" value="GGDEF_dom"/>
</dbReference>
<dbReference type="KEGG" id="mme:Marme_1243"/>
<dbReference type="InterPro" id="IPR050469">
    <property type="entry name" value="Diguanylate_Cyclase"/>
</dbReference>
<evidence type="ECO:0000256" key="2">
    <source>
        <dbReference type="ARBA" id="ARBA00012528"/>
    </source>
</evidence>
<dbReference type="FunFam" id="3.30.70.270:FF:000001">
    <property type="entry name" value="Diguanylate cyclase domain protein"/>
    <property type="match status" value="1"/>
</dbReference>
<dbReference type="RefSeq" id="WP_013660421.1">
    <property type="nucleotide sequence ID" value="NC_015276.1"/>
</dbReference>
<feature type="domain" description="GGDEF" evidence="5">
    <location>
        <begin position="325"/>
        <end position="454"/>
    </location>
</feature>
<keyword evidence="4" id="KW-1133">Transmembrane helix</keyword>
<keyword evidence="4" id="KW-0472">Membrane</keyword>